<feature type="compositionally biased region" description="Basic and acidic residues" evidence="2">
    <location>
        <begin position="77"/>
        <end position="87"/>
    </location>
</feature>
<dbReference type="Gene3D" id="1.20.120.1490">
    <property type="match status" value="1"/>
</dbReference>
<dbReference type="PATRIC" id="fig|129140.3.peg.4706"/>
<name>A0A0Q0CG94_9PSED</name>
<dbReference type="AlphaFoldDB" id="A0A0Q0CG94"/>
<proteinExistence type="predicted"/>
<evidence type="ECO:0000313" key="4">
    <source>
        <dbReference type="Proteomes" id="UP000050474"/>
    </source>
</evidence>
<reference evidence="3 4" key="1">
    <citation type="submission" date="2015-09" db="EMBL/GenBank/DDBJ databases">
        <title>Genome announcement of multiple Pseudomonas syringae strains.</title>
        <authorList>
            <person name="Thakur S."/>
            <person name="Wang P.W."/>
            <person name="Gong Y."/>
            <person name="Weir B.S."/>
            <person name="Guttman D.S."/>
        </authorList>
    </citation>
    <scope>NUCLEOTIDE SEQUENCE [LARGE SCALE GENOMIC DNA]</scope>
    <source>
        <strain evidence="3 4">ICMP4091</strain>
    </source>
</reference>
<feature type="region of interest" description="Disordered" evidence="2">
    <location>
        <begin position="74"/>
        <end position="98"/>
    </location>
</feature>
<comment type="caution">
    <text evidence="3">The sequence shown here is derived from an EMBL/GenBank/DDBJ whole genome shotgun (WGS) entry which is preliminary data.</text>
</comment>
<sequence length="181" mass="19434">MLHFRTDGVLRAFHEAYTLNISTQLSNFSFTPTVVPASSPDTGKVTDESLESSSAASIAVPAEGVKVSLSSAGIQKSADDNKPKSNADIESSGLPDQTQKTLKMIRELKRQIEEKQQELQSLMADQSMDPEIKKSKIGALVTEISTLTAGLATANNALVKQARAHKISPDQLQQAQQLAAK</sequence>
<evidence type="ECO:0000256" key="2">
    <source>
        <dbReference type="SAM" id="MobiDB-lite"/>
    </source>
</evidence>
<dbReference type="EMBL" id="LJRM01000072">
    <property type="protein sequence ID" value="KPY86842.1"/>
    <property type="molecule type" value="Genomic_DNA"/>
</dbReference>
<protein>
    <submittedName>
        <fullName evidence="3">Uncharacterized protein</fullName>
    </submittedName>
</protein>
<feature type="coiled-coil region" evidence="1">
    <location>
        <begin position="98"/>
        <end position="125"/>
    </location>
</feature>
<gene>
    <name evidence="3" type="ORF">ALO44_03607</name>
</gene>
<accession>A0A0Q0CG94</accession>
<keyword evidence="1" id="KW-0175">Coiled coil</keyword>
<dbReference type="Proteomes" id="UP000050474">
    <property type="component" value="Unassembled WGS sequence"/>
</dbReference>
<organism evidence="3 4">
    <name type="scientific">Pseudomonas syringae pv. tagetis</name>
    <dbReference type="NCBI Taxonomy" id="129140"/>
    <lineage>
        <taxon>Bacteria</taxon>
        <taxon>Pseudomonadati</taxon>
        <taxon>Pseudomonadota</taxon>
        <taxon>Gammaproteobacteria</taxon>
        <taxon>Pseudomonadales</taxon>
        <taxon>Pseudomonadaceae</taxon>
        <taxon>Pseudomonas</taxon>
    </lineage>
</organism>
<evidence type="ECO:0000313" key="3">
    <source>
        <dbReference type="EMBL" id="KPY86842.1"/>
    </source>
</evidence>
<evidence type="ECO:0000256" key="1">
    <source>
        <dbReference type="SAM" id="Coils"/>
    </source>
</evidence>